<dbReference type="PANTHER" id="PTHR35601">
    <property type="entry name" value="TOXIN RELE"/>
    <property type="match status" value="1"/>
</dbReference>
<sequence>MARYELYDLSFRSGVAKDLRGIPRADVARIMARIEGLREEPRPPGCERLSAQERYRVRQGRYRILYTIDDPERVVEVVKVGHRREVYRESD</sequence>
<organism evidence="3 4">
    <name type="scientific">Thiocapsa rosea</name>
    <dbReference type="NCBI Taxonomy" id="69360"/>
    <lineage>
        <taxon>Bacteria</taxon>
        <taxon>Pseudomonadati</taxon>
        <taxon>Pseudomonadota</taxon>
        <taxon>Gammaproteobacteria</taxon>
        <taxon>Chromatiales</taxon>
        <taxon>Chromatiaceae</taxon>
        <taxon>Thiocapsa</taxon>
    </lineage>
</organism>
<dbReference type="InterPro" id="IPR035093">
    <property type="entry name" value="RelE/ParE_toxin_dom_sf"/>
</dbReference>
<gene>
    <name evidence="3" type="ORF">BDD21_3413</name>
</gene>
<evidence type="ECO:0000313" key="4">
    <source>
        <dbReference type="Proteomes" id="UP000274556"/>
    </source>
</evidence>
<dbReference type="EMBL" id="RBXL01000001">
    <property type="protein sequence ID" value="RKT45923.1"/>
    <property type="molecule type" value="Genomic_DNA"/>
</dbReference>
<keyword evidence="3" id="KW-0540">Nuclease</keyword>
<dbReference type="PANTHER" id="PTHR35601:SF1">
    <property type="entry name" value="TOXIN RELE"/>
    <property type="match status" value="1"/>
</dbReference>
<dbReference type="Pfam" id="PF05016">
    <property type="entry name" value="ParE_toxin"/>
    <property type="match status" value="1"/>
</dbReference>
<evidence type="ECO:0000256" key="1">
    <source>
        <dbReference type="ARBA" id="ARBA00006226"/>
    </source>
</evidence>
<keyword evidence="2" id="KW-1277">Toxin-antitoxin system</keyword>
<protein>
    <submittedName>
        <fullName evidence="3">mRNA-degrading endonuclease RelE of RelBE toxin-antitoxin system</fullName>
    </submittedName>
</protein>
<dbReference type="InterPro" id="IPR007712">
    <property type="entry name" value="RelE/ParE_toxin"/>
</dbReference>
<keyword evidence="4" id="KW-1185">Reference proteome</keyword>
<reference evidence="3 4" key="1">
    <citation type="submission" date="2018-10" db="EMBL/GenBank/DDBJ databases">
        <title>Genomic Encyclopedia of Archaeal and Bacterial Type Strains, Phase II (KMG-II): from individual species to whole genera.</title>
        <authorList>
            <person name="Goeker M."/>
        </authorList>
    </citation>
    <scope>NUCLEOTIDE SEQUENCE [LARGE SCALE GENOMIC DNA]</scope>
    <source>
        <strain evidence="3 4">DSM 235</strain>
    </source>
</reference>
<evidence type="ECO:0000256" key="2">
    <source>
        <dbReference type="ARBA" id="ARBA00022649"/>
    </source>
</evidence>
<dbReference type="RefSeq" id="WP_120798110.1">
    <property type="nucleotide sequence ID" value="NZ_RBXL01000001.1"/>
</dbReference>
<comment type="similarity">
    <text evidence="1">Belongs to the RelE toxin family.</text>
</comment>
<dbReference type="AlphaFoldDB" id="A0A495VBB8"/>
<evidence type="ECO:0000313" key="3">
    <source>
        <dbReference type="EMBL" id="RKT45923.1"/>
    </source>
</evidence>
<dbReference type="OrthoDB" id="5570653at2"/>
<dbReference type="Proteomes" id="UP000274556">
    <property type="component" value="Unassembled WGS sequence"/>
</dbReference>
<dbReference type="Gene3D" id="3.30.2310.20">
    <property type="entry name" value="RelE-like"/>
    <property type="match status" value="1"/>
</dbReference>
<name>A0A495VBB8_9GAMM</name>
<comment type="caution">
    <text evidence="3">The sequence shown here is derived from an EMBL/GenBank/DDBJ whole genome shotgun (WGS) entry which is preliminary data.</text>
</comment>
<accession>A0A495VBB8</accession>
<dbReference type="GO" id="GO:0004519">
    <property type="term" value="F:endonuclease activity"/>
    <property type="evidence" value="ECO:0007669"/>
    <property type="project" value="UniProtKB-KW"/>
</dbReference>
<dbReference type="SUPFAM" id="SSF143011">
    <property type="entry name" value="RelE-like"/>
    <property type="match status" value="1"/>
</dbReference>
<keyword evidence="3" id="KW-0378">Hydrolase</keyword>
<keyword evidence="3" id="KW-0255">Endonuclease</keyword>
<proteinExistence type="inferred from homology"/>